<evidence type="ECO:0000256" key="1">
    <source>
        <dbReference type="SAM" id="SignalP"/>
    </source>
</evidence>
<feature type="chain" id="PRO_5012936929" description="ATP-binding protein" evidence="1">
    <location>
        <begin position="23"/>
        <end position="292"/>
    </location>
</feature>
<organism evidence="2 3">
    <name type="scientific">Desulfovibrio gilichinskyi</name>
    <dbReference type="NCBI Taxonomy" id="1519643"/>
    <lineage>
        <taxon>Bacteria</taxon>
        <taxon>Pseudomonadati</taxon>
        <taxon>Thermodesulfobacteriota</taxon>
        <taxon>Desulfovibrionia</taxon>
        <taxon>Desulfovibrionales</taxon>
        <taxon>Desulfovibrionaceae</taxon>
        <taxon>Desulfovibrio</taxon>
    </lineage>
</organism>
<sequence>MKRYVMTFVCLMLAMQLGACSAKSMKVEGFSSPESVITDGTYFYVSNVGKELKPMDKDGDGFISRLSAKGKIMDRQFISGLDAPKGMTVNNGILYVADIDKVKGFSVSNGKQVFDLDFSAQGTSLLNDMTVVDDNTLLVSSTDVGAVYEILLKPVPTLRKIDSNVDLVAANGIYFERETGTLYVAAYGSNNKSNGFIGKGKLESGKLDFKKIYTVGGLYDGIAVNDGKVYFSDWVTYEKKGVLKEFDLASGKTLTLDLSEKIGGPADFYMDKDSKMLWIPMMMENSLLITPY</sequence>
<accession>A0A1X7EXT9</accession>
<dbReference type="EMBL" id="FWZU01000007">
    <property type="protein sequence ID" value="SMF42271.1"/>
    <property type="molecule type" value="Genomic_DNA"/>
</dbReference>
<evidence type="ECO:0000313" key="3">
    <source>
        <dbReference type="Proteomes" id="UP000192906"/>
    </source>
</evidence>
<gene>
    <name evidence="2" type="ORF">SAMN06295933_3484</name>
</gene>
<dbReference type="OrthoDB" id="7675395at2"/>
<reference evidence="3" key="1">
    <citation type="submission" date="2017-04" db="EMBL/GenBank/DDBJ databases">
        <authorList>
            <person name="Varghese N."/>
            <person name="Submissions S."/>
        </authorList>
    </citation>
    <scope>NUCLEOTIDE SEQUENCE [LARGE SCALE GENOMIC DNA]</scope>
    <source>
        <strain evidence="3">K3S</strain>
    </source>
</reference>
<dbReference type="InterPro" id="IPR015943">
    <property type="entry name" value="WD40/YVTN_repeat-like_dom_sf"/>
</dbReference>
<dbReference type="RefSeq" id="WP_085104566.1">
    <property type="nucleotide sequence ID" value="NZ_FWZU01000007.1"/>
</dbReference>
<evidence type="ECO:0008006" key="4">
    <source>
        <dbReference type="Google" id="ProtNLM"/>
    </source>
</evidence>
<name>A0A1X7EXT9_9BACT</name>
<dbReference type="STRING" id="1519643.SAMN06295933_3484"/>
<dbReference type="Gene3D" id="2.130.10.10">
    <property type="entry name" value="YVTN repeat-like/Quinoprotein amine dehydrogenase"/>
    <property type="match status" value="1"/>
</dbReference>
<dbReference type="Proteomes" id="UP000192906">
    <property type="component" value="Unassembled WGS sequence"/>
</dbReference>
<feature type="signal peptide" evidence="1">
    <location>
        <begin position="1"/>
        <end position="22"/>
    </location>
</feature>
<dbReference type="AlphaFoldDB" id="A0A1X7EXT9"/>
<protein>
    <recommendedName>
        <fullName evidence="4">ATP-binding protein</fullName>
    </recommendedName>
</protein>
<dbReference type="SUPFAM" id="SSF63825">
    <property type="entry name" value="YWTD domain"/>
    <property type="match status" value="1"/>
</dbReference>
<proteinExistence type="predicted"/>
<keyword evidence="1" id="KW-0732">Signal</keyword>
<keyword evidence="3" id="KW-1185">Reference proteome</keyword>
<evidence type="ECO:0000313" key="2">
    <source>
        <dbReference type="EMBL" id="SMF42271.1"/>
    </source>
</evidence>